<dbReference type="EMBL" id="UARG01000017">
    <property type="protein sequence ID" value="SQA78626.1"/>
    <property type="molecule type" value="Genomic_DNA"/>
</dbReference>
<organism evidence="1 2">
    <name type="scientific">Capnocytophaga ochracea</name>
    <dbReference type="NCBI Taxonomy" id="1018"/>
    <lineage>
        <taxon>Bacteria</taxon>
        <taxon>Pseudomonadati</taxon>
        <taxon>Bacteroidota</taxon>
        <taxon>Flavobacteriia</taxon>
        <taxon>Flavobacteriales</taxon>
        <taxon>Flavobacteriaceae</taxon>
        <taxon>Capnocytophaga</taxon>
    </lineage>
</organism>
<dbReference type="PROSITE" id="PS51257">
    <property type="entry name" value="PROKAR_LIPOPROTEIN"/>
    <property type="match status" value="1"/>
</dbReference>
<proteinExistence type="predicted"/>
<sequence>MRKSIIILFLIIGGVLVSCKKDELFIPKKEDPIPPKKEDPFVPPYQSNLTDFEVSLSKTNNLRAEVTATFSGETSFHIAYWEVNHPAQVQQTNTYQGKGIERKTLLFLKPDRQYSCQIITEKGDKSAVKTFKTKSVEAFLPNATLLIDDLKEDIGGYFFANARMNGTKAIYLTDTKGVVVWYEQVPEEPLVVNYDAQRQQFYILTNPAYPVGSPYTFNAKSIKIIDLFGEVVFQKDFATVPALNGREVHHECRPMPDGSIGLVTYIDKTFDLTAQGGTTTDIVKGDGFVIMNRRGEITQQWSCFDYVDPTTDPNIKIQGVKKDWLHANSFNYDSEGNYYMTFNRYGELWKIDGKTGKLLYRIGENGTIKPEKKYFTHGMHCANPKAPNEVLVIDNARSDSDTGSRAILYKVNEQSKTVTVPMAVALPKDLSSSNRSNAQFIGEDLLLITLSTKKQIIITDRNETPTIKRSFMVPFTFYRAQYIPTIKY</sequence>
<dbReference type="SUPFAM" id="SSF63829">
    <property type="entry name" value="Calcium-dependent phosphotriesterase"/>
    <property type="match status" value="1"/>
</dbReference>
<dbReference type="RefSeq" id="WP_128091705.1">
    <property type="nucleotide sequence ID" value="NZ_UARG01000017.1"/>
</dbReference>
<dbReference type="PANTHER" id="PTHR35340">
    <property type="entry name" value="PQQ ENZYME REPEAT PROTEIN-RELATED"/>
    <property type="match status" value="1"/>
</dbReference>
<protein>
    <submittedName>
        <fullName evidence="1">Arylsulfotransferase (ASST)</fullName>
    </submittedName>
</protein>
<dbReference type="AlphaFoldDB" id="A0A2X2RBN2"/>
<keyword evidence="1" id="KW-0808">Transferase</keyword>
<name>A0A2X2RBN2_CAPOC</name>
<accession>A0A2X2RBN2</accession>
<dbReference type="InterPro" id="IPR010262">
    <property type="entry name" value="Arylsulfotransferase_bact"/>
</dbReference>
<dbReference type="GO" id="GO:0004062">
    <property type="term" value="F:aryl sulfotransferase activity"/>
    <property type="evidence" value="ECO:0007669"/>
    <property type="project" value="InterPro"/>
</dbReference>
<evidence type="ECO:0000313" key="1">
    <source>
        <dbReference type="EMBL" id="SQA78626.1"/>
    </source>
</evidence>
<dbReference type="Proteomes" id="UP000249891">
    <property type="component" value="Unassembled WGS sequence"/>
</dbReference>
<dbReference type="InterPro" id="IPR053143">
    <property type="entry name" value="Arylsulfate_ST"/>
</dbReference>
<gene>
    <name evidence="1" type="ORF">NCTC11546_01866</name>
</gene>
<dbReference type="PANTHER" id="PTHR35340:SF5">
    <property type="entry name" value="ASST-DOMAIN-CONTAINING PROTEIN"/>
    <property type="match status" value="1"/>
</dbReference>
<dbReference type="Pfam" id="PF05935">
    <property type="entry name" value="Arylsulfotrans"/>
    <property type="match status" value="1"/>
</dbReference>
<reference evidence="1 2" key="1">
    <citation type="submission" date="2018-06" db="EMBL/GenBank/DDBJ databases">
        <authorList>
            <consortium name="Pathogen Informatics"/>
            <person name="Doyle S."/>
        </authorList>
    </citation>
    <scope>NUCLEOTIDE SEQUENCE [LARGE SCALE GENOMIC DNA]</scope>
    <source>
        <strain evidence="1 2">NCTC11546</strain>
    </source>
</reference>
<evidence type="ECO:0000313" key="2">
    <source>
        <dbReference type="Proteomes" id="UP000249891"/>
    </source>
</evidence>